<dbReference type="AlphaFoldDB" id="A0AA38L6U7"/>
<evidence type="ECO:0000256" key="1">
    <source>
        <dbReference type="ARBA" id="ARBA00010617"/>
    </source>
</evidence>
<evidence type="ECO:0000313" key="6">
    <source>
        <dbReference type="Proteomes" id="UP000824469"/>
    </source>
</evidence>
<dbReference type="Proteomes" id="UP000824469">
    <property type="component" value="Unassembled WGS sequence"/>
</dbReference>
<comment type="similarity">
    <text evidence="1">Belongs to the cytochrome P450 family.</text>
</comment>
<organism evidence="5 6">
    <name type="scientific">Taxus chinensis</name>
    <name type="common">Chinese yew</name>
    <name type="synonym">Taxus wallichiana var. chinensis</name>
    <dbReference type="NCBI Taxonomy" id="29808"/>
    <lineage>
        <taxon>Eukaryota</taxon>
        <taxon>Viridiplantae</taxon>
        <taxon>Streptophyta</taxon>
        <taxon>Embryophyta</taxon>
        <taxon>Tracheophyta</taxon>
        <taxon>Spermatophyta</taxon>
        <taxon>Pinopsida</taxon>
        <taxon>Pinidae</taxon>
        <taxon>Conifers II</taxon>
        <taxon>Cupressales</taxon>
        <taxon>Taxaceae</taxon>
        <taxon>Taxus</taxon>
    </lineage>
</organism>
<reference evidence="5 6" key="1">
    <citation type="journal article" date="2021" name="Nat. Plants">
        <title>The Taxus genome provides insights into paclitaxel biosynthesis.</title>
        <authorList>
            <person name="Xiong X."/>
            <person name="Gou J."/>
            <person name="Liao Q."/>
            <person name="Li Y."/>
            <person name="Zhou Q."/>
            <person name="Bi G."/>
            <person name="Li C."/>
            <person name="Du R."/>
            <person name="Wang X."/>
            <person name="Sun T."/>
            <person name="Guo L."/>
            <person name="Liang H."/>
            <person name="Lu P."/>
            <person name="Wu Y."/>
            <person name="Zhang Z."/>
            <person name="Ro D.K."/>
            <person name="Shang Y."/>
            <person name="Huang S."/>
            <person name="Yan J."/>
        </authorList>
    </citation>
    <scope>NUCLEOTIDE SEQUENCE [LARGE SCALE GENOMIC DNA]</scope>
    <source>
        <strain evidence="5">Ta-2019</strain>
    </source>
</reference>
<keyword evidence="4" id="KW-0408">Iron</keyword>
<dbReference type="InterPro" id="IPR036396">
    <property type="entry name" value="Cyt_P450_sf"/>
</dbReference>
<keyword evidence="2" id="KW-0479">Metal-binding</keyword>
<evidence type="ECO:0000313" key="5">
    <source>
        <dbReference type="EMBL" id="KAH9314449.1"/>
    </source>
</evidence>
<gene>
    <name evidence="5" type="ORF">KI387_023076</name>
</gene>
<evidence type="ECO:0008006" key="7">
    <source>
        <dbReference type="Google" id="ProtNLM"/>
    </source>
</evidence>
<name>A0AA38L6U7_TAXCH</name>
<evidence type="ECO:0000256" key="4">
    <source>
        <dbReference type="ARBA" id="ARBA00023004"/>
    </source>
</evidence>
<feature type="non-terminal residue" evidence="5">
    <location>
        <position position="1"/>
    </location>
</feature>
<accession>A0AA38L6U7</accession>
<dbReference type="GO" id="GO:0004497">
    <property type="term" value="F:monooxygenase activity"/>
    <property type="evidence" value="ECO:0007669"/>
    <property type="project" value="InterPro"/>
</dbReference>
<comment type="caution">
    <text evidence="5">The sequence shown here is derived from an EMBL/GenBank/DDBJ whole genome shotgun (WGS) entry which is preliminary data.</text>
</comment>
<dbReference type="GO" id="GO:0020037">
    <property type="term" value="F:heme binding"/>
    <property type="evidence" value="ECO:0007669"/>
    <property type="project" value="InterPro"/>
</dbReference>
<dbReference type="Pfam" id="PF00067">
    <property type="entry name" value="p450"/>
    <property type="match status" value="1"/>
</dbReference>
<dbReference type="Gene3D" id="1.10.630.10">
    <property type="entry name" value="Cytochrome P450"/>
    <property type="match status" value="1"/>
</dbReference>
<dbReference type="EMBL" id="JAHRHJ020000005">
    <property type="protein sequence ID" value="KAH9314449.1"/>
    <property type="molecule type" value="Genomic_DNA"/>
</dbReference>
<dbReference type="PANTHER" id="PTHR24296">
    <property type="entry name" value="CYTOCHROME P450"/>
    <property type="match status" value="1"/>
</dbReference>
<sequence>VNELKKMQYLKATLRETMRLFPLFPVDCREVMRDGFLPDGTVVKEGSKVLWFVYGANRRESGWGEDALKFKPERWINADINEGYNKLEAWDSYQYPVWNEISLGRELGFMTMKAIAANIILHYHVKVEGECVVFNDGILVTLHSRVDNLQVAF</sequence>
<dbReference type="OMA" id="WNEISLG"/>
<dbReference type="InterPro" id="IPR001128">
    <property type="entry name" value="Cyt_P450"/>
</dbReference>
<dbReference type="SUPFAM" id="SSF48264">
    <property type="entry name" value="Cytochrome P450"/>
    <property type="match status" value="1"/>
</dbReference>
<dbReference type="GO" id="GO:0016705">
    <property type="term" value="F:oxidoreductase activity, acting on paired donors, with incorporation or reduction of molecular oxygen"/>
    <property type="evidence" value="ECO:0007669"/>
    <property type="project" value="InterPro"/>
</dbReference>
<dbReference type="GO" id="GO:0005506">
    <property type="term" value="F:iron ion binding"/>
    <property type="evidence" value="ECO:0007669"/>
    <property type="project" value="InterPro"/>
</dbReference>
<protein>
    <recommendedName>
        <fullName evidence="7">Cytochrome P450</fullName>
    </recommendedName>
</protein>
<keyword evidence="6" id="KW-1185">Reference proteome</keyword>
<evidence type="ECO:0000256" key="3">
    <source>
        <dbReference type="ARBA" id="ARBA00023002"/>
    </source>
</evidence>
<proteinExistence type="inferred from homology"/>
<evidence type="ECO:0000256" key="2">
    <source>
        <dbReference type="ARBA" id="ARBA00022723"/>
    </source>
</evidence>
<keyword evidence="3" id="KW-0560">Oxidoreductase</keyword>